<dbReference type="RefSeq" id="WP_111630265.1">
    <property type="nucleotide sequence ID" value="NZ_QLMC01000005.1"/>
</dbReference>
<reference evidence="6 7" key="1">
    <citation type="submission" date="2018-06" db="EMBL/GenBank/DDBJ databases">
        <title>Genomic Encyclopedia of Archaeal and Bacterial Type Strains, Phase II (KMG-II): from individual species to whole genera.</title>
        <authorList>
            <person name="Goeker M."/>
        </authorList>
    </citation>
    <scope>NUCLEOTIDE SEQUENCE [LARGE SCALE GENOMIC DNA]</scope>
    <source>
        <strain evidence="6 7">DSM 21851</strain>
    </source>
</reference>
<evidence type="ECO:0000313" key="6">
    <source>
        <dbReference type="EMBL" id="RAJ94375.1"/>
    </source>
</evidence>
<sequence>MNEKGAFSLSVVFLLSVSNPAVCQVTIPILSSTAEFGFLGTAIALALLGLLAYRLYQLQARQKVLISQKKELETQVAQLQHDAQRQNAFFSDIRHDLRSPVANLTNELVLLKSKAGHLPELARFERSVQELNLRLDNIIYWSLIQQNELPLFPRLVNLADLMREVIEEFDGLISQKSLVIKFDEQVATRLIDEILITLILRNSLYYAISVALANGVILISLRHEPVRTELIITNIGQGVTSDEPLLPQGKQSSSPGLLLSAELMKRSQGQLQIKNEFSRQPSITLSWP</sequence>
<keyword evidence="4" id="KW-0812">Transmembrane</keyword>
<evidence type="ECO:0000256" key="3">
    <source>
        <dbReference type="SAM" id="Coils"/>
    </source>
</evidence>
<dbReference type="EC" id="2.7.13.3" evidence="2"/>
<protein>
    <recommendedName>
        <fullName evidence="2">histidine kinase</fullName>
        <ecNumber evidence="2">2.7.13.3</ecNumber>
    </recommendedName>
</protein>
<dbReference type="InterPro" id="IPR003661">
    <property type="entry name" value="HisK_dim/P_dom"/>
</dbReference>
<dbReference type="PANTHER" id="PTHR45569">
    <property type="entry name" value="SENSOR PROTEIN KDPD"/>
    <property type="match status" value="1"/>
</dbReference>
<proteinExistence type="predicted"/>
<dbReference type="PANTHER" id="PTHR45569:SF1">
    <property type="entry name" value="SENSOR PROTEIN KDPD"/>
    <property type="match status" value="1"/>
</dbReference>
<feature type="transmembrane region" description="Helical" evidence="4">
    <location>
        <begin position="204"/>
        <end position="221"/>
    </location>
</feature>
<feature type="coiled-coil region" evidence="3">
    <location>
        <begin position="62"/>
        <end position="89"/>
    </location>
</feature>
<evidence type="ECO:0000313" key="7">
    <source>
        <dbReference type="Proteomes" id="UP000248790"/>
    </source>
</evidence>
<dbReference type="GO" id="GO:0000155">
    <property type="term" value="F:phosphorelay sensor kinase activity"/>
    <property type="evidence" value="ECO:0007669"/>
    <property type="project" value="InterPro"/>
</dbReference>
<dbReference type="Gene3D" id="1.10.287.130">
    <property type="match status" value="1"/>
</dbReference>
<keyword evidence="6" id="KW-0418">Kinase</keyword>
<keyword evidence="6" id="KW-0808">Transferase</keyword>
<dbReference type="AlphaFoldDB" id="A0A327WXW9"/>
<dbReference type="SUPFAM" id="SSF55874">
    <property type="entry name" value="ATPase domain of HSP90 chaperone/DNA topoisomerase II/histidine kinase"/>
    <property type="match status" value="1"/>
</dbReference>
<evidence type="ECO:0000256" key="2">
    <source>
        <dbReference type="ARBA" id="ARBA00012438"/>
    </source>
</evidence>
<comment type="catalytic activity">
    <reaction evidence="1">
        <text>ATP + protein L-histidine = ADP + protein N-phospho-L-histidine.</text>
        <dbReference type="EC" id="2.7.13.3"/>
    </reaction>
</comment>
<dbReference type="EMBL" id="QLMC01000005">
    <property type="protein sequence ID" value="RAJ94375.1"/>
    <property type="molecule type" value="Genomic_DNA"/>
</dbReference>
<feature type="domain" description="Histidine kinase" evidence="5">
    <location>
        <begin position="92"/>
        <end position="288"/>
    </location>
</feature>
<organism evidence="6 7">
    <name type="scientific">Larkinella arboricola</name>
    <dbReference type="NCBI Taxonomy" id="643671"/>
    <lineage>
        <taxon>Bacteria</taxon>
        <taxon>Pseudomonadati</taxon>
        <taxon>Bacteroidota</taxon>
        <taxon>Cytophagia</taxon>
        <taxon>Cytophagales</taxon>
        <taxon>Spirosomataceae</taxon>
        <taxon>Larkinella</taxon>
    </lineage>
</organism>
<keyword evidence="3" id="KW-0175">Coiled coil</keyword>
<accession>A0A327WXW9</accession>
<dbReference type="Proteomes" id="UP000248790">
    <property type="component" value="Unassembled WGS sequence"/>
</dbReference>
<comment type="caution">
    <text evidence="6">The sequence shown here is derived from an EMBL/GenBank/DDBJ whole genome shotgun (WGS) entry which is preliminary data.</text>
</comment>
<dbReference type="OrthoDB" id="9810447at2"/>
<dbReference type="GO" id="GO:0005886">
    <property type="term" value="C:plasma membrane"/>
    <property type="evidence" value="ECO:0007669"/>
    <property type="project" value="TreeGrafter"/>
</dbReference>
<dbReference type="PROSITE" id="PS50109">
    <property type="entry name" value="HIS_KIN"/>
    <property type="match status" value="1"/>
</dbReference>
<evidence type="ECO:0000259" key="5">
    <source>
        <dbReference type="PROSITE" id="PS50109"/>
    </source>
</evidence>
<dbReference type="Gene3D" id="3.30.565.10">
    <property type="entry name" value="Histidine kinase-like ATPase, C-terminal domain"/>
    <property type="match status" value="1"/>
</dbReference>
<feature type="transmembrane region" description="Helical" evidence="4">
    <location>
        <begin position="36"/>
        <end position="56"/>
    </location>
</feature>
<dbReference type="SUPFAM" id="SSF47384">
    <property type="entry name" value="Homodimeric domain of signal transducing histidine kinase"/>
    <property type="match status" value="1"/>
</dbReference>
<gene>
    <name evidence="6" type="ORF">LX87_04262</name>
</gene>
<keyword evidence="7" id="KW-1185">Reference proteome</keyword>
<dbReference type="InterPro" id="IPR052023">
    <property type="entry name" value="Histidine_kinase_KdpD"/>
</dbReference>
<keyword evidence="4" id="KW-0472">Membrane</keyword>
<evidence type="ECO:0000256" key="4">
    <source>
        <dbReference type="SAM" id="Phobius"/>
    </source>
</evidence>
<dbReference type="InterPro" id="IPR005467">
    <property type="entry name" value="His_kinase_dom"/>
</dbReference>
<dbReference type="InterPro" id="IPR036097">
    <property type="entry name" value="HisK_dim/P_sf"/>
</dbReference>
<dbReference type="InterPro" id="IPR036890">
    <property type="entry name" value="HATPase_C_sf"/>
</dbReference>
<keyword evidence="4" id="KW-1133">Transmembrane helix</keyword>
<dbReference type="CDD" id="cd00082">
    <property type="entry name" value="HisKA"/>
    <property type="match status" value="1"/>
</dbReference>
<name>A0A327WXW9_LARAB</name>
<evidence type="ECO:0000256" key="1">
    <source>
        <dbReference type="ARBA" id="ARBA00000085"/>
    </source>
</evidence>